<dbReference type="PROSITE" id="PS51257">
    <property type="entry name" value="PROKAR_LIPOPROTEIN"/>
    <property type="match status" value="1"/>
</dbReference>
<name>A0A3R8WGE5_9FLAO</name>
<dbReference type="OrthoDB" id="1488726at2"/>
<keyword evidence="1" id="KW-0732">Signal</keyword>
<dbReference type="RefSeq" id="WP_125221394.1">
    <property type="nucleotide sequence ID" value="NZ_QUSX01000001.1"/>
</dbReference>
<sequence>MKKTTLIKSVCMAGMAIALSCSSDESPEREIPIRATPEAFAQLKSASLEHKVQNFQLDAAQTGFFSTENGVFFTINGNCLSKNGNPVTGMVDVQVIELFDRGHMLTTDKPTMGTLPNGDKALLISGGEFFLNITQDGEPVDEDCDIVATIPADLTGGVDTEMTLWSGKGRDNDCDGLDNDCDGFVWIENLDANGDPVEAAIQNGDQGERFFVAPFGDFGWTNVDRFFSDPRPKTTILVEVPEGFNNENSRVYLSYVGEPNALAYLDTYDAATGRFSEHYGQIPIGLECHVIFTSEENGQWLYGIKSVTIVDGQTITISDTELNTATESELEVLINTLP</sequence>
<reference evidence="3" key="1">
    <citation type="submission" date="2018-08" db="EMBL/GenBank/DDBJ databases">
        <authorList>
            <person name="Khan S.A."/>
            <person name="J S.E."/>
        </authorList>
    </citation>
    <scope>NUCLEOTIDE SEQUENCE [LARGE SCALE GENOMIC DNA]</scope>
    <source>
        <strain evidence="3">PoM-212</strain>
    </source>
</reference>
<keyword evidence="3" id="KW-1185">Reference proteome</keyword>
<feature type="signal peptide" evidence="1">
    <location>
        <begin position="1"/>
        <end position="23"/>
    </location>
</feature>
<comment type="caution">
    <text evidence="2">The sequence shown here is derived from an EMBL/GenBank/DDBJ whole genome shotgun (WGS) entry which is preliminary data.</text>
</comment>
<protein>
    <submittedName>
        <fullName evidence="2">Uncharacterized protein</fullName>
    </submittedName>
</protein>
<gene>
    <name evidence="2" type="ORF">DZC72_02930</name>
</gene>
<dbReference type="AlphaFoldDB" id="A0A3R8WGE5"/>
<evidence type="ECO:0000313" key="3">
    <source>
        <dbReference type="Proteomes" id="UP000286990"/>
    </source>
</evidence>
<reference evidence="3" key="2">
    <citation type="submission" date="2018-12" db="EMBL/GenBank/DDBJ databases">
        <title>Maribacter lutimaris sp. nov., isolated from marine sediment.</title>
        <authorList>
            <person name="Kim K.K."/>
        </authorList>
    </citation>
    <scope>NUCLEOTIDE SEQUENCE [LARGE SCALE GENOMIC DNA]</scope>
    <source>
        <strain evidence="3">PoM-212</strain>
    </source>
</reference>
<accession>A0A3R8WGE5</accession>
<proteinExistence type="predicted"/>
<feature type="chain" id="PRO_5018760531" evidence="1">
    <location>
        <begin position="24"/>
        <end position="338"/>
    </location>
</feature>
<organism evidence="2 3">
    <name type="scientific">Maribacter algicola</name>
    <dbReference type="NCBI Taxonomy" id="2498892"/>
    <lineage>
        <taxon>Bacteria</taxon>
        <taxon>Pseudomonadati</taxon>
        <taxon>Bacteroidota</taxon>
        <taxon>Flavobacteriia</taxon>
        <taxon>Flavobacteriales</taxon>
        <taxon>Flavobacteriaceae</taxon>
        <taxon>Maribacter</taxon>
    </lineage>
</organism>
<evidence type="ECO:0000313" key="2">
    <source>
        <dbReference type="EMBL" id="RRQ49572.1"/>
    </source>
</evidence>
<evidence type="ECO:0000256" key="1">
    <source>
        <dbReference type="SAM" id="SignalP"/>
    </source>
</evidence>
<dbReference type="Proteomes" id="UP000286990">
    <property type="component" value="Unassembled WGS sequence"/>
</dbReference>
<dbReference type="EMBL" id="QUSX01000001">
    <property type="protein sequence ID" value="RRQ49572.1"/>
    <property type="molecule type" value="Genomic_DNA"/>
</dbReference>